<reference evidence="7" key="1">
    <citation type="submission" date="2017-09" db="EMBL/GenBank/DDBJ databases">
        <title>Depth-based differentiation of microbial function through sediment-hosted aquifers and enrichment of novel symbionts in the deep terrestrial subsurface.</title>
        <authorList>
            <person name="Probst A.J."/>
            <person name="Ladd B."/>
            <person name="Jarett J.K."/>
            <person name="Geller-Mcgrath D.E."/>
            <person name="Sieber C.M.K."/>
            <person name="Emerson J.B."/>
            <person name="Anantharaman K."/>
            <person name="Thomas B.C."/>
            <person name="Malmstrom R."/>
            <person name="Stieglmeier M."/>
            <person name="Klingl A."/>
            <person name="Woyke T."/>
            <person name="Ryan C.M."/>
            <person name="Banfield J.F."/>
        </authorList>
    </citation>
    <scope>NUCLEOTIDE SEQUENCE [LARGE SCALE GENOMIC DNA]</scope>
</reference>
<accession>A0A2M7D987</accession>
<keyword evidence="3" id="KW-0808">Transferase</keyword>
<dbReference type="InterPro" id="IPR002052">
    <property type="entry name" value="DNA_methylase_N6_adenine_CS"/>
</dbReference>
<evidence type="ECO:0000256" key="2">
    <source>
        <dbReference type="ARBA" id="ARBA00022603"/>
    </source>
</evidence>
<gene>
    <name evidence="6" type="ORF">COS25_01935</name>
</gene>
<dbReference type="InterPro" id="IPR029063">
    <property type="entry name" value="SAM-dependent_MTases_sf"/>
</dbReference>
<dbReference type="EMBL" id="PETZ01000038">
    <property type="protein sequence ID" value="PIV45042.1"/>
    <property type="molecule type" value="Genomic_DNA"/>
</dbReference>
<feature type="domain" description="DNA methylase N-4/N-6" evidence="5">
    <location>
        <begin position="42"/>
        <end position="295"/>
    </location>
</feature>
<dbReference type="GO" id="GO:0008170">
    <property type="term" value="F:N-methyltransferase activity"/>
    <property type="evidence" value="ECO:0007669"/>
    <property type="project" value="InterPro"/>
</dbReference>
<evidence type="ECO:0000256" key="4">
    <source>
        <dbReference type="RuleBase" id="RU362026"/>
    </source>
</evidence>
<proteinExistence type="inferred from homology"/>
<evidence type="ECO:0000256" key="3">
    <source>
        <dbReference type="ARBA" id="ARBA00022679"/>
    </source>
</evidence>
<dbReference type="Pfam" id="PF01555">
    <property type="entry name" value="N6_N4_Mtase"/>
    <property type="match status" value="1"/>
</dbReference>
<evidence type="ECO:0000313" key="7">
    <source>
        <dbReference type="Proteomes" id="UP000230864"/>
    </source>
</evidence>
<dbReference type="Proteomes" id="UP000230864">
    <property type="component" value="Unassembled WGS sequence"/>
</dbReference>
<dbReference type="GO" id="GO:0003677">
    <property type="term" value="F:DNA binding"/>
    <property type="evidence" value="ECO:0007669"/>
    <property type="project" value="InterPro"/>
</dbReference>
<comment type="caution">
    <text evidence="6">The sequence shown here is derived from an EMBL/GenBank/DDBJ whole genome shotgun (WGS) entry which is preliminary data.</text>
</comment>
<dbReference type="PROSITE" id="PS00092">
    <property type="entry name" value="N6_MTASE"/>
    <property type="match status" value="1"/>
</dbReference>
<dbReference type="Gene3D" id="3.40.50.150">
    <property type="entry name" value="Vaccinia Virus protein VP39"/>
    <property type="match status" value="1"/>
</dbReference>
<organism evidence="6 7">
    <name type="scientific">Candidatus Nealsonbacteria bacterium CG02_land_8_20_14_3_00_37_10</name>
    <dbReference type="NCBI Taxonomy" id="1974699"/>
    <lineage>
        <taxon>Bacteria</taxon>
        <taxon>Candidatus Nealsoniibacteriota</taxon>
    </lineage>
</organism>
<evidence type="ECO:0000256" key="1">
    <source>
        <dbReference type="ARBA" id="ARBA00006594"/>
    </source>
</evidence>
<dbReference type="InterPro" id="IPR001091">
    <property type="entry name" value="RM_Methyltransferase"/>
</dbReference>
<dbReference type="PRINTS" id="PR00508">
    <property type="entry name" value="S21N4MTFRASE"/>
</dbReference>
<dbReference type="EC" id="2.1.1.-" evidence="4"/>
<protein>
    <recommendedName>
        <fullName evidence="4">Methyltransferase</fullName>
        <ecNumber evidence="4">2.1.1.-</ecNumber>
    </recommendedName>
</protein>
<dbReference type="InterPro" id="IPR002941">
    <property type="entry name" value="DNA_methylase_N4/N6"/>
</dbReference>
<sequence length="305" mass="35076">MGISKIKSKNIKPERYDNLPIDEIIHGDAIAGLKKLPDECCDIVIADPPYNIGKDFGNNTDKRELTDYVSWNLKWINECERLMKPNASMFIYGFSEILSYLFVEINLDKRWLIWHYTNKNVASLNFWQRSHESIICCWKNKHTFNRDEVREPYSDNFLNGCAGKKRNGTKSRFGSGKETIYNAHKKGALPRDVIKIPALAGGAGMVERWFLCKTCDDVFAPQELQNHREHEIIKHPTQKPMDLTRRLLRSAKPKQNGVVIVPFAGSGSECVAANELGMSFISFELNQDYIRIAKKRLEKTEFCLI</sequence>
<dbReference type="SUPFAM" id="SSF53335">
    <property type="entry name" value="S-adenosyl-L-methionine-dependent methyltransferases"/>
    <property type="match status" value="1"/>
</dbReference>
<keyword evidence="2" id="KW-0489">Methyltransferase</keyword>
<dbReference type="AlphaFoldDB" id="A0A2M7D987"/>
<comment type="similarity">
    <text evidence="1 4">Belongs to the N(4)/N(6)-methyltransferase family.</text>
</comment>
<evidence type="ECO:0000313" key="6">
    <source>
        <dbReference type="EMBL" id="PIV45042.1"/>
    </source>
</evidence>
<evidence type="ECO:0000259" key="5">
    <source>
        <dbReference type="Pfam" id="PF01555"/>
    </source>
</evidence>
<name>A0A2M7D987_9BACT</name>
<dbReference type="GO" id="GO:0032259">
    <property type="term" value="P:methylation"/>
    <property type="evidence" value="ECO:0007669"/>
    <property type="project" value="UniProtKB-KW"/>
</dbReference>